<comment type="catalytic activity">
    <reaction evidence="3">
        <text>an N-acyl-L-alpha-aminoacyl-tRNA + H2O = an N-acyl-L-amino acid + a tRNA + H(+)</text>
        <dbReference type="Rhea" id="RHEA:54448"/>
        <dbReference type="Rhea" id="RHEA-COMP:10123"/>
        <dbReference type="Rhea" id="RHEA-COMP:13883"/>
        <dbReference type="ChEBI" id="CHEBI:15377"/>
        <dbReference type="ChEBI" id="CHEBI:15378"/>
        <dbReference type="ChEBI" id="CHEBI:59874"/>
        <dbReference type="ChEBI" id="CHEBI:78442"/>
        <dbReference type="ChEBI" id="CHEBI:138191"/>
        <dbReference type="EC" id="3.1.1.29"/>
    </reaction>
</comment>
<dbReference type="Pfam" id="PF01981">
    <property type="entry name" value="PTH2"/>
    <property type="match status" value="1"/>
</dbReference>
<dbReference type="AlphaFoldDB" id="A0A1I7Y9P3"/>
<dbReference type="InterPro" id="IPR002833">
    <property type="entry name" value="PTH2"/>
</dbReference>
<evidence type="ECO:0000256" key="1">
    <source>
        <dbReference type="ARBA" id="ARBA00013260"/>
    </source>
</evidence>
<evidence type="ECO:0000256" key="2">
    <source>
        <dbReference type="ARBA" id="ARBA00022801"/>
    </source>
</evidence>
<protein>
    <recommendedName>
        <fullName evidence="1">peptidyl-tRNA hydrolase</fullName>
        <ecNumber evidence="1">3.1.1.29</ecNumber>
    </recommendedName>
</protein>
<dbReference type="GO" id="GO:0005829">
    <property type="term" value="C:cytosol"/>
    <property type="evidence" value="ECO:0007669"/>
    <property type="project" value="TreeGrafter"/>
</dbReference>
<keyword evidence="2" id="KW-0378">Hydrolase</keyword>
<name>A0A1I7Y9P3_9BILA</name>
<dbReference type="InterPro" id="IPR023476">
    <property type="entry name" value="Pep_tRNA_hydro_II_dom_sf"/>
</dbReference>
<reference evidence="5" key="1">
    <citation type="submission" date="2016-11" db="UniProtKB">
        <authorList>
            <consortium name="WormBaseParasite"/>
        </authorList>
    </citation>
    <scope>IDENTIFICATION</scope>
</reference>
<evidence type="ECO:0000313" key="5">
    <source>
        <dbReference type="WBParaSite" id="L893_g14152.t1"/>
    </source>
</evidence>
<keyword evidence="4" id="KW-1185">Reference proteome</keyword>
<dbReference type="EC" id="3.1.1.29" evidence="1"/>
<accession>A0A1I7Y9P3</accession>
<evidence type="ECO:0000313" key="4">
    <source>
        <dbReference type="Proteomes" id="UP000095287"/>
    </source>
</evidence>
<dbReference type="Proteomes" id="UP000095287">
    <property type="component" value="Unplaced"/>
</dbReference>
<dbReference type="GO" id="GO:0004045">
    <property type="term" value="F:peptidyl-tRNA hydrolase activity"/>
    <property type="evidence" value="ECO:0007669"/>
    <property type="project" value="UniProtKB-EC"/>
</dbReference>
<dbReference type="Gene3D" id="3.40.1490.10">
    <property type="entry name" value="Bit1"/>
    <property type="match status" value="1"/>
</dbReference>
<organism evidence="4 5">
    <name type="scientific">Steinernema glaseri</name>
    <dbReference type="NCBI Taxonomy" id="37863"/>
    <lineage>
        <taxon>Eukaryota</taxon>
        <taxon>Metazoa</taxon>
        <taxon>Ecdysozoa</taxon>
        <taxon>Nematoda</taxon>
        <taxon>Chromadorea</taxon>
        <taxon>Rhabditida</taxon>
        <taxon>Tylenchina</taxon>
        <taxon>Panagrolaimomorpha</taxon>
        <taxon>Strongyloidoidea</taxon>
        <taxon>Steinernematidae</taxon>
        <taxon>Steinernema</taxon>
    </lineage>
</organism>
<dbReference type="PANTHER" id="PTHR12649">
    <property type="entry name" value="PEPTIDYL-TRNA HYDROLASE 2"/>
    <property type="match status" value="1"/>
</dbReference>
<dbReference type="SUPFAM" id="SSF102462">
    <property type="entry name" value="Peptidyl-tRNA hydrolase II"/>
    <property type="match status" value="1"/>
</dbReference>
<evidence type="ECO:0000256" key="3">
    <source>
        <dbReference type="ARBA" id="ARBA00048707"/>
    </source>
</evidence>
<dbReference type="PANTHER" id="PTHR12649:SF29">
    <property type="entry name" value="AMINOACYL-TRNA HYDROLASE"/>
    <property type="match status" value="1"/>
</dbReference>
<dbReference type="WBParaSite" id="L893_g14152.t1">
    <property type="protein sequence ID" value="L893_g14152.t1"/>
    <property type="gene ID" value="L893_g14152"/>
</dbReference>
<proteinExistence type="predicted"/>
<sequence>MLFIGNRRMIDRALAKKKKVAQLPAPAEPKRPRVNSFKMIFVVNAKLKMETQTVNVQLGVATEGCHHAARRSAQGAAALDCWGQQGSQKMVLQAKDTEHLVALDKAAG</sequence>